<keyword evidence="3" id="KW-1185">Reference proteome</keyword>
<sequence length="215" mass="24334">MDIDIEATVALLTEVETQNELPQQAGFTFDNTIHNRMPGILDAIANILVSKPRGEVVAVGLQQPAGYKSTLKHARDLVADLQSLGSDFAEFRKTTVEEDNNTQANNTSVSEDESERRSSPCMNENIFPTRLRTKITAFRVKICLFTLSKIKQCLQKPFSETTRGQFFINSFETFPKNHNTRNYGSYERSTPLFVSCCTYSRCIHISDLRKKLNVL</sequence>
<reference evidence="2 3" key="1">
    <citation type="submission" date="2015-07" db="EMBL/GenBank/DDBJ databases">
        <title>Emmonsia species relationships and genome sequence.</title>
        <authorList>
            <person name="Cuomo C.A."/>
            <person name="Schwartz I.S."/>
            <person name="Kenyon C."/>
            <person name="de Hoog G.S."/>
            <person name="Govender N.P."/>
            <person name="Botha A."/>
            <person name="Moreno L."/>
            <person name="de Vries M."/>
            <person name="Munoz J.F."/>
            <person name="Stielow J.B."/>
        </authorList>
    </citation>
    <scope>NUCLEOTIDE SEQUENCE [LARGE SCALE GENOMIC DNA]</scope>
    <source>
        <strain evidence="2 3">CBS 136260</strain>
    </source>
</reference>
<name>A0A1B7NXP6_9EURO</name>
<gene>
    <name evidence="2" type="ORF">ACJ72_04110</name>
</gene>
<proteinExistence type="predicted"/>
<organism evidence="2 3">
    <name type="scientific">Emergomyces africanus</name>
    <dbReference type="NCBI Taxonomy" id="1955775"/>
    <lineage>
        <taxon>Eukaryota</taxon>
        <taxon>Fungi</taxon>
        <taxon>Dikarya</taxon>
        <taxon>Ascomycota</taxon>
        <taxon>Pezizomycotina</taxon>
        <taxon>Eurotiomycetes</taxon>
        <taxon>Eurotiomycetidae</taxon>
        <taxon>Onygenales</taxon>
        <taxon>Ajellomycetaceae</taxon>
        <taxon>Emergomyces</taxon>
    </lineage>
</organism>
<dbReference type="EMBL" id="LGUA01000456">
    <property type="protein sequence ID" value="OAX81544.1"/>
    <property type="molecule type" value="Genomic_DNA"/>
</dbReference>
<evidence type="ECO:0000313" key="2">
    <source>
        <dbReference type="EMBL" id="OAX81544.1"/>
    </source>
</evidence>
<accession>A0A1B7NXP6</accession>
<dbReference type="Proteomes" id="UP000091918">
    <property type="component" value="Unassembled WGS sequence"/>
</dbReference>
<dbReference type="OrthoDB" id="5308969at2759"/>
<evidence type="ECO:0000256" key="1">
    <source>
        <dbReference type="SAM" id="MobiDB-lite"/>
    </source>
</evidence>
<dbReference type="AlphaFoldDB" id="A0A1B7NXP6"/>
<comment type="caution">
    <text evidence="2">The sequence shown here is derived from an EMBL/GenBank/DDBJ whole genome shotgun (WGS) entry which is preliminary data.</text>
</comment>
<feature type="region of interest" description="Disordered" evidence="1">
    <location>
        <begin position="95"/>
        <end position="123"/>
    </location>
</feature>
<evidence type="ECO:0000313" key="3">
    <source>
        <dbReference type="Proteomes" id="UP000091918"/>
    </source>
</evidence>
<protein>
    <submittedName>
        <fullName evidence="2">Uncharacterized protein</fullName>
    </submittedName>
</protein>